<evidence type="ECO:0000259" key="4">
    <source>
        <dbReference type="PROSITE" id="PS50102"/>
    </source>
</evidence>
<protein>
    <recommendedName>
        <fullName evidence="4">RRM domain-containing protein</fullName>
    </recommendedName>
</protein>
<sequence length="272" mass="30491">MPPVFQKRFVSEVPKESDEMEPALQDNMAPDATSAAQFDVSDVEPIEAREVPQEEPIDTAIPRTADPAEDRGVKDASRSPTNKIYLGNIYFDVSEEDLRREFSRFGTINKLTIVKDVRGMSKGFAYIDFAETSQATTAIDAMNQQVFEGRRLSVQYAYPRSVEQVSRARSKLRDQSGSTPPSRCLYIGNMSFDLTDQDLSKLFSGIKNVLDVRVAIDRRTGQPRGFAHADFTDIESAEAAYHKLNGKEVFGRTLRCDYSGPSSRVRPRSTIE</sequence>
<feature type="domain" description="RRM" evidence="4">
    <location>
        <begin position="183"/>
        <end position="261"/>
    </location>
</feature>
<dbReference type="SUPFAM" id="SSF54928">
    <property type="entry name" value="RNA-binding domain, RBD"/>
    <property type="match status" value="2"/>
</dbReference>
<gene>
    <name evidence="5" type="ORF">GOMPHAMPRED_002129</name>
</gene>
<dbReference type="SMART" id="SM00360">
    <property type="entry name" value="RRM"/>
    <property type="match status" value="2"/>
</dbReference>
<dbReference type="OrthoDB" id="6730379at2759"/>
<dbReference type="Proteomes" id="UP000664169">
    <property type="component" value="Unassembled WGS sequence"/>
</dbReference>
<dbReference type="InterPro" id="IPR035979">
    <property type="entry name" value="RBD_domain_sf"/>
</dbReference>
<dbReference type="InterPro" id="IPR012677">
    <property type="entry name" value="Nucleotide-bd_a/b_plait_sf"/>
</dbReference>
<dbReference type="InterPro" id="IPR052462">
    <property type="entry name" value="SLIRP/GR-RBP-like"/>
</dbReference>
<dbReference type="Gene3D" id="3.30.70.330">
    <property type="match status" value="2"/>
</dbReference>
<dbReference type="CDD" id="cd00590">
    <property type="entry name" value="RRM_SF"/>
    <property type="match status" value="1"/>
</dbReference>
<dbReference type="GO" id="GO:0003723">
    <property type="term" value="F:RNA binding"/>
    <property type="evidence" value="ECO:0007669"/>
    <property type="project" value="UniProtKB-UniRule"/>
</dbReference>
<keyword evidence="1 2" id="KW-0694">RNA-binding</keyword>
<dbReference type="PROSITE" id="PS50102">
    <property type="entry name" value="RRM"/>
    <property type="match status" value="2"/>
</dbReference>
<dbReference type="PANTHER" id="PTHR48027">
    <property type="entry name" value="HETEROGENEOUS NUCLEAR RIBONUCLEOPROTEIN 87F-RELATED"/>
    <property type="match status" value="1"/>
</dbReference>
<organism evidence="5 6">
    <name type="scientific">Gomphillus americanus</name>
    <dbReference type="NCBI Taxonomy" id="1940652"/>
    <lineage>
        <taxon>Eukaryota</taxon>
        <taxon>Fungi</taxon>
        <taxon>Dikarya</taxon>
        <taxon>Ascomycota</taxon>
        <taxon>Pezizomycotina</taxon>
        <taxon>Lecanoromycetes</taxon>
        <taxon>OSLEUM clade</taxon>
        <taxon>Ostropomycetidae</taxon>
        <taxon>Ostropales</taxon>
        <taxon>Graphidaceae</taxon>
        <taxon>Gomphilloideae</taxon>
        <taxon>Gomphillus</taxon>
    </lineage>
</organism>
<dbReference type="EMBL" id="CAJPDQ010000016">
    <property type="protein sequence ID" value="CAF9920756.1"/>
    <property type="molecule type" value="Genomic_DNA"/>
</dbReference>
<proteinExistence type="predicted"/>
<dbReference type="InterPro" id="IPR000504">
    <property type="entry name" value="RRM_dom"/>
</dbReference>
<comment type="caution">
    <text evidence="5">The sequence shown here is derived from an EMBL/GenBank/DDBJ whole genome shotgun (WGS) entry which is preliminary data.</text>
</comment>
<dbReference type="AlphaFoldDB" id="A0A8H3F7F4"/>
<keyword evidence="6" id="KW-1185">Reference proteome</keyword>
<feature type="region of interest" description="Disordered" evidence="3">
    <location>
        <begin position="1"/>
        <end position="79"/>
    </location>
</feature>
<evidence type="ECO:0000256" key="1">
    <source>
        <dbReference type="ARBA" id="ARBA00022884"/>
    </source>
</evidence>
<feature type="domain" description="RRM" evidence="4">
    <location>
        <begin position="82"/>
        <end position="159"/>
    </location>
</feature>
<evidence type="ECO:0000313" key="6">
    <source>
        <dbReference type="Proteomes" id="UP000664169"/>
    </source>
</evidence>
<evidence type="ECO:0000256" key="3">
    <source>
        <dbReference type="SAM" id="MobiDB-lite"/>
    </source>
</evidence>
<evidence type="ECO:0000256" key="2">
    <source>
        <dbReference type="PROSITE-ProRule" id="PRU00176"/>
    </source>
</evidence>
<dbReference type="Pfam" id="PF00076">
    <property type="entry name" value="RRM_1"/>
    <property type="match status" value="2"/>
</dbReference>
<name>A0A8H3F7F4_9LECA</name>
<reference evidence="5" key="1">
    <citation type="submission" date="2021-03" db="EMBL/GenBank/DDBJ databases">
        <authorList>
            <person name="Tagirdzhanova G."/>
        </authorList>
    </citation>
    <scope>NUCLEOTIDE SEQUENCE</scope>
</reference>
<evidence type="ECO:0000313" key="5">
    <source>
        <dbReference type="EMBL" id="CAF9920756.1"/>
    </source>
</evidence>
<accession>A0A8H3F7F4</accession>
<feature type="compositionally biased region" description="Basic and acidic residues" evidence="3">
    <location>
        <begin position="66"/>
        <end position="77"/>
    </location>
</feature>